<dbReference type="EMBL" id="MW030577">
    <property type="protein sequence ID" value="QPI16546.1"/>
    <property type="molecule type" value="Genomic_DNA"/>
</dbReference>
<dbReference type="CDD" id="cd07557">
    <property type="entry name" value="trimeric_dUTPase"/>
    <property type="match status" value="1"/>
</dbReference>
<reference evidence="6" key="1">
    <citation type="submission" date="2020-08" db="EMBL/GenBank/DDBJ databases">
        <title>Bridging the membrane lipid divide: bacteria of the FCB group superphylum have the potential to synthesize archaeal ether lipids.</title>
        <authorList>
            <person name="Villanueva L."/>
            <person name="von Meijenfeldt F.A.B."/>
            <person name="Westbye A.B."/>
            <person name="Yadav S."/>
            <person name="Hopmans E.C."/>
            <person name="Dutilh B.E."/>
            <person name="Sinninghe Damste J.S."/>
        </authorList>
    </citation>
    <scope>NUCLEOTIDE SEQUENCE</scope>
    <source>
        <strain evidence="6">NIOZ-UU159</strain>
    </source>
</reference>
<evidence type="ECO:0000256" key="1">
    <source>
        <dbReference type="ARBA" id="ARBA00006581"/>
    </source>
</evidence>
<dbReference type="InterPro" id="IPR029054">
    <property type="entry name" value="dUTPase-like"/>
</dbReference>
<dbReference type="GO" id="GO:0006226">
    <property type="term" value="P:dUMP biosynthetic process"/>
    <property type="evidence" value="ECO:0007669"/>
    <property type="project" value="InterPro"/>
</dbReference>
<dbReference type="InterPro" id="IPR008181">
    <property type="entry name" value="dUTPase"/>
</dbReference>
<evidence type="ECO:0000256" key="2">
    <source>
        <dbReference type="ARBA" id="ARBA00012379"/>
    </source>
</evidence>
<keyword evidence="3 6" id="KW-0378">Hydrolase</keyword>
<protein>
    <recommendedName>
        <fullName evidence="2">dUTP diphosphatase</fullName>
        <ecNumber evidence="2">3.6.1.23</ecNumber>
    </recommendedName>
</protein>
<organism evidence="6">
    <name type="scientific">Virus NIOZ-UU159</name>
    <dbReference type="NCBI Taxonomy" id="2763270"/>
    <lineage>
        <taxon>Viruses</taxon>
    </lineage>
</organism>
<feature type="domain" description="dUTPase-like" evidence="5">
    <location>
        <begin position="234"/>
        <end position="364"/>
    </location>
</feature>
<evidence type="ECO:0000256" key="4">
    <source>
        <dbReference type="ARBA" id="ARBA00023080"/>
    </source>
</evidence>
<evidence type="ECO:0000313" key="6">
    <source>
        <dbReference type="EMBL" id="QPI16546.1"/>
    </source>
</evidence>
<dbReference type="GO" id="GO:0000287">
    <property type="term" value="F:magnesium ion binding"/>
    <property type="evidence" value="ECO:0007669"/>
    <property type="project" value="InterPro"/>
</dbReference>
<dbReference type="Gene3D" id="2.70.40.10">
    <property type="match status" value="1"/>
</dbReference>
<dbReference type="EC" id="3.6.1.23" evidence="2"/>
<dbReference type="PANTHER" id="PTHR11241">
    <property type="entry name" value="DEOXYURIDINE 5'-TRIPHOSPHATE NUCLEOTIDOHYDROLASE"/>
    <property type="match status" value="1"/>
</dbReference>
<dbReference type="NCBIfam" id="TIGR00576">
    <property type="entry name" value="dut"/>
    <property type="match status" value="1"/>
</dbReference>
<comment type="similarity">
    <text evidence="1">Belongs to the dUTPase family.</text>
</comment>
<name>A0A7S9SUG3_9VIRU</name>
<dbReference type="InterPro" id="IPR036157">
    <property type="entry name" value="dUTPase-like_sf"/>
</dbReference>
<evidence type="ECO:0000259" key="5">
    <source>
        <dbReference type="Pfam" id="PF00692"/>
    </source>
</evidence>
<proteinExistence type="inferred from homology"/>
<dbReference type="InterPro" id="IPR033704">
    <property type="entry name" value="dUTPase_trimeric"/>
</dbReference>
<evidence type="ECO:0000256" key="3">
    <source>
        <dbReference type="ARBA" id="ARBA00022801"/>
    </source>
</evidence>
<dbReference type="GO" id="GO:0046081">
    <property type="term" value="P:dUTP catabolic process"/>
    <property type="evidence" value="ECO:0007669"/>
    <property type="project" value="InterPro"/>
</dbReference>
<gene>
    <name evidence="6" type="ORF">NIOZUU159_00034</name>
</gene>
<accession>A0A7S9SUG3</accession>
<keyword evidence="4" id="KW-0546">Nucleotide metabolism</keyword>
<dbReference type="SUPFAM" id="SSF51283">
    <property type="entry name" value="dUTPase-like"/>
    <property type="match status" value="1"/>
</dbReference>
<sequence>MVDEKYFETINTMEKSYILGLILFNLKDRYDGKYLKCNLKILDIKTNNRYLTYNYYNKCESYDKLNYPYFKNIDMIIEKLSQLGDVYVSEYNNIELCISSIKIVEDIQKVINNDSLELLIDSNLSNIVNSLNSFDLKNQFIKAYLEQFAKIVGTTLQVAIYNNKNYELLSELYKVPFTIQKEVIGYTIEYKDSDMLDFLGIVYDTKYHYINYNLYNFNDCDNLPMIKVYMANENAIIPTKASYSDAGYDLTIIKEHKVLNSDTILYDTGIKLNIPNGYYVEIVPRSSISKSGYILANSIGIIDQSYRGNLLVALRKINKDCPNLELPWKCCQLIVKKQIYSNFQLALDDLNKTKRGDGGFGSTG</sequence>
<dbReference type="PANTHER" id="PTHR11241:SF0">
    <property type="entry name" value="DEOXYURIDINE 5'-TRIPHOSPHATE NUCLEOTIDOHYDROLASE"/>
    <property type="match status" value="1"/>
</dbReference>
<dbReference type="GO" id="GO:0004170">
    <property type="term" value="F:dUTP diphosphatase activity"/>
    <property type="evidence" value="ECO:0007669"/>
    <property type="project" value="UniProtKB-EC"/>
</dbReference>
<dbReference type="Pfam" id="PF00692">
    <property type="entry name" value="dUTPase"/>
    <property type="match status" value="1"/>
</dbReference>